<dbReference type="AlphaFoldDB" id="A0A0A9FLM0"/>
<name>A0A0A9FLM0_ARUDO</name>
<protein>
    <submittedName>
        <fullName evidence="1">Uncharacterized protein</fullName>
    </submittedName>
</protein>
<dbReference type="EMBL" id="GBRH01186875">
    <property type="protein sequence ID" value="JAE11021.1"/>
    <property type="molecule type" value="Transcribed_RNA"/>
</dbReference>
<proteinExistence type="predicted"/>
<organism evidence="1">
    <name type="scientific">Arundo donax</name>
    <name type="common">Giant reed</name>
    <name type="synonym">Donax arundinaceus</name>
    <dbReference type="NCBI Taxonomy" id="35708"/>
    <lineage>
        <taxon>Eukaryota</taxon>
        <taxon>Viridiplantae</taxon>
        <taxon>Streptophyta</taxon>
        <taxon>Embryophyta</taxon>
        <taxon>Tracheophyta</taxon>
        <taxon>Spermatophyta</taxon>
        <taxon>Magnoliopsida</taxon>
        <taxon>Liliopsida</taxon>
        <taxon>Poales</taxon>
        <taxon>Poaceae</taxon>
        <taxon>PACMAD clade</taxon>
        <taxon>Arundinoideae</taxon>
        <taxon>Arundineae</taxon>
        <taxon>Arundo</taxon>
    </lineage>
</organism>
<reference evidence="1" key="2">
    <citation type="journal article" date="2015" name="Data Brief">
        <title>Shoot transcriptome of the giant reed, Arundo donax.</title>
        <authorList>
            <person name="Barrero R.A."/>
            <person name="Guerrero F.D."/>
            <person name="Moolhuijzen P."/>
            <person name="Goolsby J.A."/>
            <person name="Tidwell J."/>
            <person name="Bellgard S.E."/>
            <person name="Bellgard M.I."/>
        </authorList>
    </citation>
    <scope>NUCLEOTIDE SEQUENCE</scope>
    <source>
        <tissue evidence="1">Shoot tissue taken approximately 20 cm above the soil surface</tissue>
    </source>
</reference>
<reference evidence="1" key="1">
    <citation type="submission" date="2014-09" db="EMBL/GenBank/DDBJ databases">
        <authorList>
            <person name="Magalhaes I.L.F."/>
            <person name="Oliveira U."/>
            <person name="Santos F.R."/>
            <person name="Vidigal T.H.D.A."/>
            <person name="Brescovit A.D."/>
            <person name="Santos A.J."/>
        </authorList>
    </citation>
    <scope>NUCLEOTIDE SEQUENCE</scope>
    <source>
        <tissue evidence="1">Shoot tissue taken approximately 20 cm above the soil surface</tissue>
    </source>
</reference>
<sequence length="41" mass="4461">MRNLGTNPQILTGPQFIHLIIICFHKLKGRSGAVVSQPTCA</sequence>
<evidence type="ECO:0000313" key="1">
    <source>
        <dbReference type="EMBL" id="JAE11021.1"/>
    </source>
</evidence>
<accession>A0A0A9FLM0</accession>